<dbReference type="RefSeq" id="WP_248632908.1">
    <property type="nucleotide sequence ID" value="NZ_JALPTH010000007.1"/>
</dbReference>
<sequence>MNQLGDKPEEIRKHLTEEKHPTDQNKAPHPDPGEEGDVESPTDGRPDPSEDPAPADRPPAPGTHD</sequence>
<evidence type="ECO:0000313" key="2">
    <source>
        <dbReference type="EMBL" id="MCK8677677.1"/>
    </source>
</evidence>
<evidence type="ECO:0000313" key="3">
    <source>
        <dbReference type="Proteomes" id="UP001522868"/>
    </source>
</evidence>
<protein>
    <submittedName>
        <fullName evidence="2">Uncharacterized protein</fullName>
    </submittedName>
</protein>
<accession>A0ABT0I8M2</accession>
<proteinExistence type="predicted"/>
<organism evidence="2 3">
    <name type="scientific">Streptomyces lichenis</name>
    <dbReference type="NCBI Taxonomy" id="2306967"/>
    <lineage>
        <taxon>Bacteria</taxon>
        <taxon>Bacillati</taxon>
        <taxon>Actinomycetota</taxon>
        <taxon>Actinomycetes</taxon>
        <taxon>Kitasatosporales</taxon>
        <taxon>Streptomycetaceae</taxon>
        <taxon>Streptomyces</taxon>
    </lineage>
</organism>
<name>A0ABT0I8M2_9ACTN</name>
<reference evidence="2 3" key="1">
    <citation type="submission" date="2022-04" db="EMBL/GenBank/DDBJ databases">
        <title>Streptomyces sp. nov. LCR6-01 isolated from Lichen of Dirinaria sp.</title>
        <authorList>
            <person name="Kanchanasin P."/>
            <person name="Tanasupawat S."/>
            <person name="Phongsopitanun W."/>
        </authorList>
    </citation>
    <scope>NUCLEOTIDE SEQUENCE [LARGE SCALE GENOMIC DNA]</scope>
    <source>
        <strain evidence="2 3">LCR6-01</strain>
    </source>
</reference>
<keyword evidence="3" id="KW-1185">Reference proteome</keyword>
<dbReference type="Proteomes" id="UP001522868">
    <property type="component" value="Unassembled WGS sequence"/>
</dbReference>
<evidence type="ECO:0000256" key="1">
    <source>
        <dbReference type="SAM" id="MobiDB-lite"/>
    </source>
</evidence>
<feature type="region of interest" description="Disordered" evidence="1">
    <location>
        <begin position="1"/>
        <end position="65"/>
    </location>
</feature>
<feature type="compositionally biased region" description="Basic and acidic residues" evidence="1">
    <location>
        <begin position="1"/>
        <end position="32"/>
    </location>
</feature>
<dbReference type="EMBL" id="JALPTH010000007">
    <property type="protein sequence ID" value="MCK8677677.1"/>
    <property type="molecule type" value="Genomic_DNA"/>
</dbReference>
<gene>
    <name evidence="2" type="ORF">M1O15_09775</name>
</gene>
<comment type="caution">
    <text evidence="2">The sequence shown here is derived from an EMBL/GenBank/DDBJ whole genome shotgun (WGS) entry which is preliminary data.</text>
</comment>
<feature type="compositionally biased region" description="Pro residues" evidence="1">
    <location>
        <begin position="55"/>
        <end position="65"/>
    </location>
</feature>